<keyword evidence="1" id="KW-0472">Membrane</keyword>
<dbReference type="AlphaFoldDB" id="A0A1G7HNU2"/>
<reference evidence="2 3" key="1">
    <citation type="submission" date="2016-10" db="EMBL/GenBank/DDBJ databases">
        <authorList>
            <person name="de Groot N.N."/>
        </authorList>
    </citation>
    <scope>NUCLEOTIDE SEQUENCE [LARGE SCALE GENOMIC DNA]</scope>
    <source>
        <strain evidence="2 3">DSM 569</strain>
    </source>
</reference>
<protein>
    <recommendedName>
        <fullName evidence="4">PA14 domain-containing protein</fullName>
    </recommendedName>
</protein>
<sequence>MKNFLRDKKGNGMLVFFFLVFVIALMLYMYQTNTTFLILERSRLYTVADEAANKAAWEIYQYESQNMNSTGQIDANLLQIAANKAVEVFASKGYTLQNASAHIEGGYLVITGDVVTKYKEPVLPGKRQVLVRSGYYTNNYVPQTGYNQSVNVYGTGPWGVIQNWKDSNAKWIWGVENVGAYWFRQSFTLSKPQTVTITATADDVFTLYVDGKQVLSGNNWGTGYSTSIFLPAGTHEVKAYVQNLYQGRPATSFSFTTSSRKDNPGAFIASIADSSGNVFLHTDETWQFSQDGQDWQDVGMTAPKNMPLNYSSPQWVDTSHYELRDVQSGNNYVVFSIEGRAALKRINK</sequence>
<evidence type="ECO:0008006" key="4">
    <source>
        <dbReference type="Google" id="ProtNLM"/>
    </source>
</evidence>
<keyword evidence="1" id="KW-1133">Transmembrane helix</keyword>
<dbReference type="RefSeq" id="WP_074591902.1">
    <property type="nucleotide sequence ID" value="NZ_FNBS01000002.1"/>
</dbReference>
<evidence type="ECO:0000313" key="3">
    <source>
        <dbReference type="Proteomes" id="UP000183404"/>
    </source>
</evidence>
<dbReference type="Proteomes" id="UP000183404">
    <property type="component" value="Unassembled WGS sequence"/>
</dbReference>
<evidence type="ECO:0000256" key="1">
    <source>
        <dbReference type="SAM" id="Phobius"/>
    </source>
</evidence>
<name>A0A1G7HNU2_THETY</name>
<proteinExistence type="predicted"/>
<evidence type="ECO:0000313" key="2">
    <source>
        <dbReference type="EMBL" id="SDF02120.1"/>
    </source>
</evidence>
<gene>
    <name evidence="2" type="ORF">SAMN04244560_00116</name>
</gene>
<feature type="transmembrane region" description="Helical" evidence="1">
    <location>
        <begin position="12"/>
        <end position="30"/>
    </location>
</feature>
<keyword evidence="1" id="KW-0812">Transmembrane</keyword>
<accession>A0A1G7HNU2</accession>
<dbReference type="EMBL" id="FNBS01000002">
    <property type="protein sequence ID" value="SDF02120.1"/>
    <property type="molecule type" value="Genomic_DNA"/>
</dbReference>
<dbReference type="Gene3D" id="2.60.120.260">
    <property type="entry name" value="Galactose-binding domain-like"/>
    <property type="match status" value="1"/>
</dbReference>
<organism evidence="2 3">
    <name type="scientific">Thermoanaerobacter thermohydrosulfuricus</name>
    <name type="common">Clostridium thermohydrosulfuricum</name>
    <dbReference type="NCBI Taxonomy" id="1516"/>
    <lineage>
        <taxon>Bacteria</taxon>
        <taxon>Bacillati</taxon>
        <taxon>Bacillota</taxon>
        <taxon>Clostridia</taxon>
        <taxon>Thermoanaerobacterales</taxon>
        <taxon>Thermoanaerobacteraceae</taxon>
        <taxon>Thermoanaerobacter</taxon>
    </lineage>
</organism>